<feature type="domain" description="DOT1" evidence="1">
    <location>
        <begin position="162"/>
        <end position="243"/>
    </location>
</feature>
<evidence type="ECO:0000313" key="3">
    <source>
        <dbReference type="Proteomes" id="UP000321479"/>
    </source>
</evidence>
<dbReference type="GO" id="GO:0032259">
    <property type="term" value="P:methylation"/>
    <property type="evidence" value="ECO:0007669"/>
    <property type="project" value="UniProtKB-KW"/>
</dbReference>
<dbReference type="RefSeq" id="WP_147030684.1">
    <property type="nucleotide sequence ID" value="NZ_CP042436.1"/>
</dbReference>
<dbReference type="SUPFAM" id="SSF53335">
    <property type="entry name" value="S-adenosyl-L-methionine-dependent methyltransferases"/>
    <property type="match status" value="1"/>
</dbReference>
<dbReference type="OrthoDB" id="5495550at2"/>
<keyword evidence="3" id="KW-1185">Reference proteome</keyword>
<keyword evidence="2" id="KW-0489">Methyltransferase</keyword>
<dbReference type="InterPro" id="IPR029063">
    <property type="entry name" value="SAM-dependent_MTases_sf"/>
</dbReference>
<proteinExistence type="predicted"/>
<evidence type="ECO:0000259" key="1">
    <source>
        <dbReference type="Pfam" id="PF08123"/>
    </source>
</evidence>
<dbReference type="Pfam" id="PF08123">
    <property type="entry name" value="DOT1"/>
    <property type="match status" value="1"/>
</dbReference>
<dbReference type="Gene3D" id="3.40.50.150">
    <property type="entry name" value="Vaccinia Virus protein VP39"/>
    <property type="match status" value="1"/>
</dbReference>
<accession>A0A5B8USM1</accession>
<dbReference type="Proteomes" id="UP000321479">
    <property type="component" value="Chromosome"/>
</dbReference>
<sequence length="313" mass="35274">MTKEESHTVINKLSGISAELAEIRSDMEGLSKNAAICNEENFNKRAEASDFLEFHIIDRLDSLRPKTAEVTALKDRAEKLKTQLDEIDSKLFKKIRAGIRAGQYSGAYFKNLVSKYFDLNAADKRDEPDYDNLDIFINRLLTAEPPPRETRKLEPEMVFYQKTPARVIFELAEKVNFGIDDVFFDIGSGLGQAVMLVNLATGIKAVGVEFEPAFCDYAKRAATELDLNRVTFINTDARDADYSKGTVFFMYTPFKGEILKDVLELLRKEALNRKISIITYGPCTAAVVLQRWLKPDRTVIGNIYEAAVFTAAP</sequence>
<protein>
    <submittedName>
        <fullName evidence="2">Class I SAM-dependent methyltransferase</fullName>
    </submittedName>
</protein>
<name>A0A5B8USM1_9SPHI</name>
<dbReference type="KEGG" id="mgin:FRZ54_05750"/>
<dbReference type="CDD" id="cd02440">
    <property type="entry name" value="AdoMet_MTases"/>
    <property type="match status" value="1"/>
</dbReference>
<dbReference type="EMBL" id="CP042436">
    <property type="protein sequence ID" value="QEC62107.1"/>
    <property type="molecule type" value="Genomic_DNA"/>
</dbReference>
<evidence type="ECO:0000313" key="2">
    <source>
        <dbReference type="EMBL" id="QEC62107.1"/>
    </source>
</evidence>
<organism evidence="2 3">
    <name type="scientific">Mucilaginibacter ginsenosidivorans</name>
    <dbReference type="NCBI Taxonomy" id="398053"/>
    <lineage>
        <taxon>Bacteria</taxon>
        <taxon>Pseudomonadati</taxon>
        <taxon>Bacteroidota</taxon>
        <taxon>Sphingobacteriia</taxon>
        <taxon>Sphingobacteriales</taxon>
        <taxon>Sphingobacteriaceae</taxon>
        <taxon>Mucilaginibacter</taxon>
    </lineage>
</organism>
<keyword evidence="2" id="KW-0808">Transferase</keyword>
<dbReference type="AlphaFoldDB" id="A0A5B8USM1"/>
<gene>
    <name evidence="2" type="ORF">FRZ54_05750</name>
</gene>
<dbReference type="GO" id="GO:0031151">
    <property type="term" value="F:histone H3K79 methyltransferase activity"/>
    <property type="evidence" value="ECO:0007669"/>
    <property type="project" value="InterPro"/>
</dbReference>
<reference evidence="2 3" key="1">
    <citation type="journal article" date="2017" name="Curr. Microbiol.">
        <title>Mucilaginibacter ginsenosidivorans sp. nov., Isolated from Soil of Ginseng Field.</title>
        <authorList>
            <person name="Kim M.M."/>
            <person name="Siddiqi M.Z."/>
            <person name="Im W.T."/>
        </authorList>
    </citation>
    <scope>NUCLEOTIDE SEQUENCE [LARGE SCALE GENOMIC DNA]</scope>
    <source>
        <strain evidence="2 3">Gsoil 3017</strain>
    </source>
</reference>
<dbReference type="InterPro" id="IPR025789">
    <property type="entry name" value="DOT1_dom"/>
</dbReference>